<dbReference type="GO" id="GO:0005737">
    <property type="term" value="C:cytoplasm"/>
    <property type="evidence" value="ECO:0007669"/>
    <property type="project" value="TreeGrafter"/>
</dbReference>
<dbReference type="SUPFAM" id="SSF53474">
    <property type="entry name" value="alpha/beta-Hydrolases"/>
    <property type="match status" value="1"/>
</dbReference>
<dbReference type="SUPFAM" id="SSF52151">
    <property type="entry name" value="FabD/lysophospholipase-like"/>
    <property type="match status" value="1"/>
</dbReference>
<dbReference type="SMART" id="SM00823">
    <property type="entry name" value="PKS_PP"/>
    <property type="match status" value="1"/>
</dbReference>
<dbReference type="Gene3D" id="3.40.50.1820">
    <property type="entry name" value="alpha/beta hydrolase"/>
    <property type="match status" value="1"/>
</dbReference>
<dbReference type="GO" id="GO:0005886">
    <property type="term" value="C:plasma membrane"/>
    <property type="evidence" value="ECO:0007669"/>
    <property type="project" value="TreeGrafter"/>
</dbReference>
<dbReference type="InterPro" id="IPR020841">
    <property type="entry name" value="PKS_Beta-ketoAc_synthase_dom"/>
</dbReference>
<evidence type="ECO:0000256" key="5">
    <source>
        <dbReference type="SAM" id="MobiDB-lite"/>
    </source>
</evidence>
<dbReference type="PANTHER" id="PTHR43775">
    <property type="entry name" value="FATTY ACID SYNTHASE"/>
    <property type="match status" value="1"/>
</dbReference>
<dbReference type="Gene3D" id="3.40.50.150">
    <property type="entry name" value="Vaccinia Virus protein VP39"/>
    <property type="match status" value="1"/>
</dbReference>
<dbReference type="GO" id="GO:0004315">
    <property type="term" value="F:3-oxoacyl-[acyl-carrier-protein] synthase activity"/>
    <property type="evidence" value="ECO:0007669"/>
    <property type="project" value="InterPro"/>
</dbReference>
<dbReference type="GO" id="GO:0006633">
    <property type="term" value="P:fatty acid biosynthetic process"/>
    <property type="evidence" value="ECO:0007669"/>
    <property type="project" value="InterPro"/>
</dbReference>
<dbReference type="InterPro" id="IPR016035">
    <property type="entry name" value="Acyl_Trfase/lysoPLipase"/>
</dbReference>
<dbReference type="InterPro" id="IPR013217">
    <property type="entry name" value="Methyltransf_12"/>
</dbReference>
<dbReference type="GO" id="GO:0071770">
    <property type="term" value="P:DIM/DIP cell wall layer assembly"/>
    <property type="evidence" value="ECO:0007669"/>
    <property type="project" value="TreeGrafter"/>
</dbReference>
<keyword evidence="1" id="KW-0596">Phosphopantetheine</keyword>
<evidence type="ECO:0000256" key="4">
    <source>
        <dbReference type="ARBA" id="ARBA00023268"/>
    </source>
</evidence>
<dbReference type="InterPro" id="IPR020806">
    <property type="entry name" value="PKS_PP-bd"/>
</dbReference>
<dbReference type="Pfam" id="PF08242">
    <property type="entry name" value="Methyltransf_12"/>
    <property type="match status" value="1"/>
</dbReference>
<evidence type="ECO:0000256" key="1">
    <source>
        <dbReference type="ARBA" id="ARBA00022450"/>
    </source>
</evidence>
<dbReference type="Gene3D" id="1.10.1200.10">
    <property type="entry name" value="ACP-like"/>
    <property type="match status" value="1"/>
</dbReference>
<dbReference type="PROSITE" id="PS00606">
    <property type="entry name" value="KS3_1"/>
    <property type="match status" value="1"/>
</dbReference>
<gene>
    <name evidence="8" type="primary">epxE</name>
</gene>
<dbReference type="InterPro" id="IPR036736">
    <property type="entry name" value="ACP-like_sf"/>
</dbReference>
<dbReference type="InterPro" id="IPR020802">
    <property type="entry name" value="TesA-like"/>
</dbReference>
<dbReference type="InterPro" id="IPR050091">
    <property type="entry name" value="PKS_NRPS_Biosynth_Enz"/>
</dbReference>
<dbReference type="InterPro" id="IPR016036">
    <property type="entry name" value="Malonyl_transacylase_ACP-bd"/>
</dbReference>
<dbReference type="InterPro" id="IPR016039">
    <property type="entry name" value="Thiolase-like"/>
</dbReference>
<evidence type="ECO:0000259" key="7">
    <source>
        <dbReference type="PROSITE" id="PS52004"/>
    </source>
</evidence>
<dbReference type="SUPFAM" id="SSF53335">
    <property type="entry name" value="S-adenosyl-L-methionine-dependent methyltransferases"/>
    <property type="match status" value="1"/>
</dbReference>
<evidence type="ECO:0000256" key="2">
    <source>
        <dbReference type="ARBA" id="ARBA00022553"/>
    </source>
</evidence>
<keyword evidence="4" id="KW-0511">Multifunctional enzyme</keyword>
<dbReference type="SMART" id="SM00825">
    <property type="entry name" value="PKS_KS"/>
    <property type="match status" value="1"/>
</dbReference>
<dbReference type="Pfam" id="PF02801">
    <property type="entry name" value="Ketoacyl-synt_C"/>
    <property type="match status" value="1"/>
</dbReference>
<evidence type="ECO:0000259" key="6">
    <source>
        <dbReference type="PROSITE" id="PS50075"/>
    </source>
</evidence>
<feature type="compositionally biased region" description="Low complexity" evidence="5">
    <location>
        <begin position="856"/>
        <end position="869"/>
    </location>
</feature>
<dbReference type="SUPFAM" id="SSF47336">
    <property type="entry name" value="ACP-like"/>
    <property type="match status" value="1"/>
</dbReference>
<dbReference type="Gene3D" id="3.40.47.10">
    <property type="match status" value="1"/>
</dbReference>
<dbReference type="SUPFAM" id="SSF55048">
    <property type="entry name" value="Probable ACP-binding domain of malonyl-CoA ACP transacylase"/>
    <property type="match status" value="1"/>
</dbReference>
<feature type="domain" description="Ketosynthase family 3 (KS3)" evidence="7">
    <location>
        <begin position="4"/>
        <end position="421"/>
    </location>
</feature>
<dbReference type="PROSITE" id="PS52004">
    <property type="entry name" value="KS3_2"/>
    <property type="match status" value="1"/>
</dbReference>
<dbReference type="Pfam" id="PF00550">
    <property type="entry name" value="PP-binding"/>
    <property type="match status" value="1"/>
</dbReference>
<dbReference type="InterPro" id="IPR029063">
    <property type="entry name" value="SAM-dependent_MTases_sf"/>
</dbReference>
<dbReference type="CDD" id="cd02440">
    <property type="entry name" value="AdoMet_MTases"/>
    <property type="match status" value="1"/>
</dbReference>
<dbReference type="Pfam" id="PF00698">
    <property type="entry name" value="Acyl_transf_1"/>
    <property type="match status" value="1"/>
</dbReference>
<dbReference type="Pfam" id="PF16197">
    <property type="entry name" value="KAsynt_C_assoc"/>
    <property type="match status" value="1"/>
</dbReference>
<keyword evidence="3" id="KW-0808">Transferase</keyword>
<feature type="region of interest" description="Disordered" evidence="5">
    <location>
        <begin position="1637"/>
        <end position="1659"/>
    </location>
</feature>
<dbReference type="GO" id="GO:0031177">
    <property type="term" value="F:phosphopantetheine binding"/>
    <property type="evidence" value="ECO:0007669"/>
    <property type="project" value="InterPro"/>
</dbReference>
<dbReference type="GO" id="GO:0004312">
    <property type="term" value="F:fatty acid synthase activity"/>
    <property type="evidence" value="ECO:0007669"/>
    <property type="project" value="TreeGrafter"/>
</dbReference>
<protein>
    <submittedName>
        <fullName evidence="8">EpxE</fullName>
    </submittedName>
</protein>
<dbReference type="EMBL" id="KF647219">
    <property type="protein sequence ID" value="AHB38498.1"/>
    <property type="molecule type" value="Genomic_DNA"/>
</dbReference>
<dbReference type="Gene3D" id="3.30.70.3290">
    <property type="match status" value="1"/>
</dbReference>
<evidence type="ECO:0000256" key="3">
    <source>
        <dbReference type="ARBA" id="ARBA00022679"/>
    </source>
</evidence>
<sequence>MVDETAVAIVGMACRLPGAANVDQYWANLCAGADGISRFGPDDLARAGVDPATARRPDYVAARGLVPAADQFDWPFFGYSPAEAAMIDPQQRVFLECASQAVDDAGIDPRRFPGWIGVFAGSDPVLVGVDEDADLTAQVIGQDKDYLATRVAYKLGLRGPAITVQTACSTSLTAVHTACQSLLGYECDVALAGGVSVSLPQQRGYLYQEGGILSPDGHCRPFDADAAGTVSSEGVGVVVLKRLADALRDNDRVVAVLRGSAVNNDGREKIGFTAPSVTGQRAVIQLALEQAQVDPADLGYVEAHGTGTRVGDPVEVQALTSVFRESTSATGRCWLGSVKGNIGHTGAAAGVAGLIKTALLLERGELVPTAHYRRPNPLLDLAATPFEIADRRQEWPRDRPRLAGVSSFGIGGTNVHAVLAAPPTRTRAPERRRPRLIGVSAASASGLDRLRTDLADRLRSGTELRLDDVALTLAAGRRRFEHRLAVVAEDRDQAQRLLRAAPTHTAASPPRVAFLFPGQATLRHGAGAAAHRVLPGFRAHFDEIADRVRREHEIDLSPVVADTADPAWFVDTVHQQLGLFALGHALGRQLLDWGLTPEAMLGNSIGEYVAAALAGVWTLPDALTLVAARARAMRATPPGRMVSVAAPEAEITRRLGHDERVVVAVAGPGAVVLSGAAASVEEVLAEGRLDGLEVRHLDADRAFHSALMDPAAEALREVAATLPSGRPGLRLVSNLSGAVADPERLGQPDYWAEHLRRPVRLTEGIATLLAEGCSVFVELGPGSSMTGAARRHPSWDSGHAAVPLLGSKPEAAESALLTGLGALWERGLDIPVEDLLAEDRPRRCALPPHPFEPLVPRARAPRTTAPRPAGRSGEELTTPVWVQSTPARSGRHDLVAVLAGESDAHVDGVLAGLAGESDAHVDGVLAGLAGEAATVHRQAGDCARPEVRAAFAATVERLLAKPATAPAVLVALPVELDGALIDWLDSLADQVAPLAGVALVVVGRGLTTVLGTERTRPGAAALTSWLRSRPAGLIQVLDVGDDDPVTTIPRSDGGPGLHAWRGRRWWTLTAQPVPGDHAAAEPAEREFAVVTSGRADGAGLAARLAESGVRVAAYAGDDVEPTPLPLAEGLPAALEAARRGREGRAPALSARPDLRARLDHFCAGLLGQFALDFGKVEPGTTIAGSELRERLDPSGMLPRFIDFVVSVLVEQGWLLPEGPGFAVEPRMADQVAEAVGAAAGLDELAGLRRILEHCASSYPAVFSGAMERVSVLYPDGQPTMLRDCLTDNAVDPSGDVAVCIETVCRAVRAVHAQRPGTKLRILEIGAGQGGLTWPLLEDWADRDGVHYHFTDISLLMVRQAREHAEQRGWDNLSYSVLDLARDPVEQNIAAGSYDLILAYNAVHVAPRIRQALRHLGELLRPGGSLCVVESVEIARWAHVLWGLTPGWWDFGDERENGIMLDATAWTSALADSGFVDVTASPAGPGADHVVLHAATPAATGSSWGDRVGAALRAAARRDSCRGVLYLPEVGHGDDDPNGPARNWALISGTAEAAGLPSWWVITEDQRTGAGWRAEARRDELDPPAAAPLAWRHLRVAHLGPEEVAGLPRLLAGDDLPGSVRFAPAPAEAAATVAEFTEPDPTGSAAPPEQDAPSPVGAAGDPVRHAVARLWCEVLGVPSVTDTDDFFALGGESLMAVHFMGRIRTRTGAHVPPAAFTRSSTFGQLLDLVRRAGATAEAASPAETRTDITDLLVFKEGGPRAPVFLAAPAAGTTLSYQSMADLLDDDRPVYGIEPVLSPARAPHVTVEDVAAHHVELIQRVRPHGPYVLGGWSFGAVVAHEMARQLVERGEEVEKLLFIDGYAPNTGGQPIRKARGFMLGGLWYQASAALGLGAAGDLVRASAELRRVFNANIRAMWRYRPAPLPCSAVVLKTRLDPLRAWWLRRSLATLYGGEVHVRPVPGSHWTLLNEPHVRRVAAEVRRSLAGNANEVVDLSERRRFTQ</sequence>
<dbReference type="InterPro" id="IPR032821">
    <property type="entry name" value="PKS_assoc"/>
</dbReference>
<organism evidence="8">
    <name type="scientific">Goodfellowiella coeruleoviolacea</name>
    <dbReference type="NCBI Taxonomy" id="334858"/>
    <lineage>
        <taxon>Bacteria</taxon>
        <taxon>Bacillati</taxon>
        <taxon>Actinomycetota</taxon>
        <taxon>Actinomycetes</taxon>
        <taxon>Pseudonocardiales</taxon>
        <taxon>Pseudonocardiaceae</taxon>
        <taxon>Goodfellowiella</taxon>
    </lineage>
</organism>
<dbReference type="SMART" id="SM00827">
    <property type="entry name" value="PKS_AT"/>
    <property type="match status" value="1"/>
</dbReference>
<evidence type="ECO:0000313" key="8">
    <source>
        <dbReference type="EMBL" id="AHB38498.1"/>
    </source>
</evidence>
<dbReference type="InterPro" id="IPR014031">
    <property type="entry name" value="Ketoacyl_synth_C"/>
</dbReference>
<accession>V5RMU0</accession>
<dbReference type="InterPro" id="IPR009081">
    <property type="entry name" value="PP-bd_ACP"/>
</dbReference>
<dbReference type="InterPro" id="IPR029058">
    <property type="entry name" value="AB_hydrolase_fold"/>
</dbReference>
<reference evidence="8" key="1">
    <citation type="journal article" date="2013" name="ACS Chem. Biol.">
        <title>Genetic Basis for the Biosynthesis of the Pharmaceutically Important Class of Epoxyketone Proteasome Inhibitors.</title>
        <authorList>
            <person name="Schorn M."/>
            <person name="Zettler J."/>
            <person name="Noel J.P."/>
            <person name="Dorrestein P.C."/>
            <person name="Moore B.S."/>
            <person name="Kaysser L."/>
        </authorList>
    </citation>
    <scope>NUCLEOTIDE SEQUENCE</scope>
    <source>
        <strain evidence="8">ATCC 53904</strain>
    </source>
</reference>
<dbReference type="InterPro" id="IPR014030">
    <property type="entry name" value="Ketoacyl_synth_N"/>
</dbReference>
<dbReference type="InterPro" id="IPR018201">
    <property type="entry name" value="Ketoacyl_synth_AS"/>
</dbReference>
<dbReference type="Pfam" id="PF00109">
    <property type="entry name" value="ketoacyl-synt"/>
    <property type="match status" value="1"/>
</dbReference>
<dbReference type="PANTHER" id="PTHR43775:SF37">
    <property type="entry name" value="SI:DKEY-61P9.11"/>
    <property type="match status" value="1"/>
</dbReference>
<feature type="region of interest" description="Disordered" evidence="5">
    <location>
        <begin position="847"/>
        <end position="876"/>
    </location>
</feature>
<dbReference type="InterPro" id="IPR001031">
    <property type="entry name" value="Thioesterase"/>
</dbReference>
<dbReference type="Gene3D" id="3.40.366.10">
    <property type="entry name" value="Malonyl-Coenzyme A Acyl Carrier Protein, domain 2"/>
    <property type="match status" value="1"/>
</dbReference>
<dbReference type="InterPro" id="IPR001227">
    <property type="entry name" value="Ac_transferase_dom_sf"/>
</dbReference>
<dbReference type="Pfam" id="PF00975">
    <property type="entry name" value="Thioesterase"/>
    <property type="match status" value="1"/>
</dbReference>
<dbReference type="CDD" id="cd00833">
    <property type="entry name" value="PKS"/>
    <property type="match status" value="1"/>
</dbReference>
<dbReference type="SMART" id="SM00824">
    <property type="entry name" value="PKS_TE"/>
    <property type="match status" value="1"/>
</dbReference>
<keyword evidence="2" id="KW-0597">Phosphoprotein</keyword>
<feature type="domain" description="Carrier" evidence="6">
    <location>
        <begin position="1657"/>
        <end position="1732"/>
    </location>
</feature>
<dbReference type="PROSITE" id="PS50075">
    <property type="entry name" value="CARRIER"/>
    <property type="match status" value="1"/>
</dbReference>
<proteinExistence type="predicted"/>
<dbReference type="SUPFAM" id="SSF53901">
    <property type="entry name" value="Thiolase-like"/>
    <property type="match status" value="1"/>
</dbReference>
<name>V5RMU0_9PSEU</name>
<dbReference type="InterPro" id="IPR014043">
    <property type="entry name" value="Acyl_transferase_dom"/>
</dbReference>